<dbReference type="STRING" id="307972.A0A2G8KNM6"/>
<evidence type="ECO:0000256" key="1">
    <source>
        <dbReference type="ARBA" id="ARBA00023157"/>
    </source>
</evidence>
<feature type="domain" description="EGF-like" evidence="4">
    <location>
        <begin position="1"/>
        <end position="30"/>
    </location>
</feature>
<dbReference type="PROSITE" id="PS50026">
    <property type="entry name" value="EGF_3"/>
    <property type="match status" value="1"/>
</dbReference>
<reference evidence="5 6" key="1">
    <citation type="journal article" date="2017" name="PLoS Biol.">
        <title>The sea cucumber genome provides insights into morphological evolution and visceral regeneration.</title>
        <authorList>
            <person name="Zhang X."/>
            <person name="Sun L."/>
            <person name="Yuan J."/>
            <person name="Sun Y."/>
            <person name="Gao Y."/>
            <person name="Zhang L."/>
            <person name="Li S."/>
            <person name="Dai H."/>
            <person name="Hamel J.F."/>
            <person name="Liu C."/>
            <person name="Yu Y."/>
            <person name="Liu S."/>
            <person name="Lin W."/>
            <person name="Guo K."/>
            <person name="Jin S."/>
            <person name="Xu P."/>
            <person name="Storey K.B."/>
            <person name="Huan P."/>
            <person name="Zhang T."/>
            <person name="Zhou Y."/>
            <person name="Zhang J."/>
            <person name="Lin C."/>
            <person name="Li X."/>
            <person name="Xing L."/>
            <person name="Huo D."/>
            <person name="Sun M."/>
            <person name="Wang L."/>
            <person name="Mercier A."/>
            <person name="Li F."/>
            <person name="Yang H."/>
            <person name="Xiang J."/>
        </authorList>
    </citation>
    <scope>NUCLEOTIDE SEQUENCE [LARGE SCALE GENOMIC DNA]</scope>
    <source>
        <strain evidence="5">Shaxun</strain>
        <tissue evidence="5">Muscle</tissue>
    </source>
</reference>
<dbReference type="InterPro" id="IPR013320">
    <property type="entry name" value="ConA-like_dom_sf"/>
</dbReference>
<evidence type="ECO:0000313" key="5">
    <source>
        <dbReference type="EMBL" id="PIK49614.1"/>
    </source>
</evidence>
<accession>A0A2G8KNM6</accession>
<dbReference type="PROSITE" id="PS00022">
    <property type="entry name" value="EGF_1"/>
    <property type="match status" value="1"/>
</dbReference>
<dbReference type="InterPro" id="IPR050372">
    <property type="entry name" value="Neurexin-related_CASP"/>
</dbReference>
<dbReference type="PROSITE" id="PS50025">
    <property type="entry name" value="LAM_G_DOMAIN"/>
    <property type="match status" value="1"/>
</dbReference>
<dbReference type="CDD" id="cd00110">
    <property type="entry name" value="LamG"/>
    <property type="match status" value="1"/>
</dbReference>
<dbReference type="Proteomes" id="UP000230750">
    <property type="component" value="Unassembled WGS sequence"/>
</dbReference>
<dbReference type="SMART" id="SM00282">
    <property type="entry name" value="LamG"/>
    <property type="match status" value="1"/>
</dbReference>
<keyword evidence="6" id="KW-1185">Reference proteome</keyword>
<sequence>MCHFGSTCVSEPTGSYRCDCPAGVMGDRCNQVIEPEMAGPFVPAFSGNSFIELEGMKLGDQHKMEVEFLSSKPDGMIFYQGQKTDGNGDFISLNLVDSFLEFRYDLGSGIAELRSLQEVNLNEWLSVIAVRDGRNGSLEIEGFELIEGTSKVCLIRSFRVHLFINSLLKTVRYWQVAKSLKN</sequence>
<gene>
    <name evidence="5" type="ORF">BSL78_13514</name>
</gene>
<dbReference type="Pfam" id="PF00054">
    <property type="entry name" value="Laminin_G_1"/>
    <property type="match status" value="1"/>
</dbReference>
<protein>
    <submittedName>
        <fullName evidence="5">Putative agrin</fullName>
    </submittedName>
</protein>
<name>A0A2G8KNM6_STIJA</name>
<feature type="domain" description="Laminin G" evidence="3">
    <location>
        <begin position="40"/>
        <end position="182"/>
    </location>
</feature>
<dbReference type="EMBL" id="MRZV01000457">
    <property type="protein sequence ID" value="PIK49614.1"/>
    <property type="molecule type" value="Genomic_DNA"/>
</dbReference>
<evidence type="ECO:0000313" key="6">
    <source>
        <dbReference type="Proteomes" id="UP000230750"/>
    </source>
</evidence>
<organism evidence="5 6">
    <name type="scientific">Stichopus japonicus</name>
    <name type="common">Sea cucumber</name>
    <dbReference type="NCBI Taxonomy" id="307972"/>
    <lineage>
        <taxon>Eukaryota</taxon>
        <taxon>Metazoa</taxon>
        <taxon>Echinodermata</taxon>
        <taxon>Eleutherozoa</taxon>
        <taxon>Echinozoa</taxon>
        <taxon>Holothuroidea</taxon>
        <taxon>Aspidochirotacea</taxon>
        <taxon>Aspidochirotida</taxon>
        <taxon>Stichopodidae</taxon>
        <taxon>Apostichopus</taxon>
    </lineage>
</organism>
<comment type="caution">
    <text evidence="5">The sequence shown here is derived from an EMBL/GenBank/DDBJ whole genome shotgun (WGS) entry which is preliminary data.</text>
</comment>
<proteinExistence type="predicted"/>
<keyword evidence="2" id="KW-0245">EGF-like domain</keyword>
<dbReference type="InterPro" id="IPR000742">
    <property type="entry name" value="EGF"/>
</dbReference>
<dbReference type="OrthoDB" id="10055367at2759"/>
<dbReference type="SUPFAM" id="SSF49899">
    <property type="entry name" value="Concanavalin A-like lectins/glucanases"/>
    <property type="match status" value="1"/>
</dbReference>
<dbReference type="PANTHER" id="PTHR15036:SF83">
    <property type="entry name" value="AGRIN"/>
    <property type="match status" value="1"/>
</dbReference>
<keyword evidence="1 2" id="KW-1015">Disulfide bond</keyword>
<dbReference type="AlphaFoldDB" id="A0A2G8KNM6"/>
<evidence type="ECO:0000259" key="4">
    <source>
        <dbReference type="PROSITE" id="PS50026"/>
    </source>
</evidence>
<dbReference type="Gene3D" id="2.10.25.10">
    <property type="entry name" value="Laminin"/>
    <property type="match status" value="1"/>
</dbReference>
<evidence type="ECO:0000259" key="3">
    <source>
        <dbReference type="PROSITE" id="PS50025"/>
    </source>
</evidence>
<dbReference type="InterPro" id="IPR001791">
    <property type="entry name" value="Laminin_G"/>
</dbReference>
<dbReference type="Gene3D" id="2.60.120.200">
    <property type="match status" value="1"/>
</dbReference>
<feature type="disulfide bond" evidence="2">
    <location>
        <begin position="20"/>
        <end position="29"/>
    </location>
</feature>
<dbReference type="CDD" id="cd00054">
    <property type="entry name" value="EGF_CA"/>
    <property type="match status" value="1"/>
</dbReference>
<evidence type="ECO:0000256" key="2">
    <source>
        <dbReference type="PROSITE-ProRule" id="PRU00076"/>
    </source>
</evidence>
<dbReference type="PANTHER" id="PTHR15036">
    <property type="entry name" value="PIKACHURIN-LIKE PROTEIN"/>
    <property type="match status" value="1"/>
</dbReference>
<comment type="caution">
    <text evidence="2">Lacks conserved residue(s) required for the propagation of feature annotation.</text>
</comment>